<organism evidence="1">
    <name type="scientific">marine metagenome</name>
    <dbReference type="NCBI Taxonomy" id="408172"/>
    <lineage>
        <taxon>unclassified sequences</taxon>
        <taxon>metagenomes</taxon>
        <taxon>ecological metagenomes</taxon>
    </lineage>
</organism>
<reference evidence="1" key="1">
    <citation type="submission" date="2018-05" db="EMBL/GenBank/DDBJ databases">
        <authorList>
            <person name="Lanie J.A."/>
            <person name="Ng W.-L."/>
            <person name="Kazmierczak K.M."/>
            <person name="Andrzejewski T.M."/>
            <person name="Davidsen T.M."/>
            <person name="Wayne K.J."/>
            <person name="Tettelin H."/>
            <person name="Glass J.I."/>
            <person name="Rusch D."/>
            <person name="Podicherti R."/>
            <person name="Tsui H.-C.T."/>
            <person name="Winkler M.E."/>
        </authorList>
    </citation>
    <scope>NUCLEOTIDE SEQUENCE</scope>
</reference>
<gene>
    <name evidence="1" type="ORF">METZ01_LOCUS406497</name>
</gene>
<feature type="non-terminal residue" evidence="1">
    <location>
        <position position="47"/>
    </location>
</feature>
<sequence length="47" mass="5785">MKIASLKELWVFLKEKLQDYSDTKEAQDWFNNNWSRVKALFDNYTLR</sequence>
<dbReference type="AlphaFoldDB" id="A0A382W4G7"/>
<evidence type="ECO:0000313" key="1">
    <source>
        <dbReference type="EMBL" id="SVD53643.1"/>
    </source>
</evidence>
<proteinExistence type="predicted"/>
<name>A0A382W4G7_9ZZZZ</name>
<protein>
    <submittedName>
        <fullName evidence="1">Uncharacterized protein</fullName>
    </submittedName>
</protein>
<accession>A0A382W4G7</accession>
<dbReference type="EMBL" id="UINC01156939">
    <property type="protein sequence ID" value="SVD53643.1"/>
    <property type="molecule type" value="Genomic_DNA"/>
</dbReference>